<reference evidence="1 2" key="2">
    <citation type="submission" date="2019-04" db="EMBL/GenBank/DDBJ databases">
        <title>The genome sequence of big-headed turtle.</title>
        <authorList>
            <person name="Gong S."/>
        </authorList>
    </citation>
    <scope>NUCLEOTIDE SEQUENCE [LARGE SCALE GENOMIC DNA]</scope>
    <source>
        <strain evidence="1">DO16091913</strain>
        <tissue evidence="1">Muscle</tissue>
    </source>
</reference>
<dbReference type="Proteomes" id="UP000297703">
    <property type="component" value="Unassembled WGS sequence"/>
</dbReference>
<gene>
    <name evidence="1" type="ORF">DR999_PMT15504</name>
</gene>
<proteinExistence type="predicted"/>
<sequence length="119" mass="12603">MSFSTQGFTQPQRPLLSSMTIPFPQMAKAINGTKPCGHLINVLQGTGPCALESVFTLLLVQLHVLRAASKGDSALPEENHSCPPPLSPSSLCIWDVIRCPKVGGGRNDAEGYGSQALSE</sequence>
<reference evidence="1 2" key="1">
    <citation type="submission" date="2019-04" db="EMBL/GenBank/DDBJ databases">
        <title>Draft genome of the big-headed turtle Platysternon megacephalum.</title>
        <authorList>
            <person name="Gong S."/>
        </authorList>
    </citation>
    <scope>NUCLEOTIDE SEQUENCE [LARGE SCALE GENOMIC DNA]</scope>
    <source>
        <strain evidence="1">DO16091913</strain>
        <tissue evidence="1">Muscle</tissue>
    </source>
</reference>
<dbReference type="AlphaFoldDB" id="A0A4D9DW79"/>
<comment type="caution">
    <text evidence="1">The sequence shown here is derived from an EMBL/GenBank/DDBJ whole genome shotgun (WGS) entry which is preliminary data.</text>
</comment>
<keyword evidence="2" id="KW-1185">Reference proteome</keyword>
<dbReference type="EMBL" id="QXTE01000198">
    <property type="protein sequence ID" value="TFK02226.1"/>
    <property type="molecule type" value="Genomic_DNA"/>
</dbReference>
<evidence type="ECO:0000313" key="1">
    <source>
        <dbReference type="EMBL" id="TFK02226.1"/>
    </source>
</evidence>
<keyword evidence="1" id="KW-0675">Receptor</keyword>
<name>A0A4D9DW79_9SAUR</name>
<evidence type="ECO:0000313" key="2">
    <source>
        <dbReference type="Proteomes" id="UP000297703"/>
    </source>
</evidence>
<organism evidence="1 2">
    <name type="scientific">Platysternon megacephalum</name>
    <name type="common">big-headed turtle</name>
    <dbReference type="NCBI Taxonomy" id="55544"/>
    <lineage>
        <taxon>Eukaryota</taxon>
        <taxon>Metazoa</taxon>
        <taxon>Chordata</taxon>
        <taxon>Craniata</taxon>
        <taxon>Vertebrata</taxon>
        <taxon>Euteleostomi</taxon>
        <taxon>Archelosauria</taxon>
        <taxon>Testudinata</taxon>
        <taxon>Testudines</taxon>
        <taxon>Cryptodira</taxon>
        <taxon>Durocryptodira</taxon>
        <taxon>Testudinoidea</taxon>
        <taxon>Platysternidae</taxon>
        <taxon>Platysternon</taxon>
    </lineage>
</organism>
<accession>A0A4D9DW79</accession>
<protein>
    <submittedName>
        <fullName evidence="1">Metabotropic glutamate receptor 2</fullName>
    </submittedName>
</protein>